<proteinExistence type="predicted"/>
<evidence type="ECO:0000313" key="2">
    <source>
        <dbReference type="EMBL" id="KAG8540546.1"/>
    </source>
</evidence>
<comment type="caution">
    <text evidence="2">The sequence shown here is derived from an EMBL/GenBank/DDBJ whole genome shotgun (WGS) entry which is preliminary data.</text>
</comment>
<keyword evidence="1" id="KW-0812">Transmembrane</keyword>
<dbReference type="EMBL" id="WNYA01010101">
    <property type="protein sequence ID" value="KAG8540546.1"/>
    <property type="molecule type" value="Genomic_DNA"/>
</dbReference>
<reference evidence="2" key="1">
    <citation type="thesis" date="2020" institute="ProQuest LLC" country="789 East Eisenhower Parkway, Ann Arbor, MI, USA">
        <title>Comparative Genomics and Chromosome Evolution.</title>
        <authorList>
            <person name="Mudd A.B."/>
        </authorList>
    </citation>
    <scope>NUCLEOTIDE SEQUENCE</scope>
    <source>
        <strain evidence="2">237g6f4</strain>
        <tissue evidence="2">Blood</tissue>
    </source>
</reference>
<keyword evidence="1" id="KW-1133">Transmembrane helix</keyword>
<gene>
    <name evidence="2" type="ORF">GDO81_019083</name>
</gene>
<dbReference type="Gene3D" id="2.10.60.10">
    <property type="entry name" value="CD59"/>
    <property type="match status" value="1"/>
</dbReference>
<dbReference type="Proteomes" id="UP000824782">
    <property type="component" value="Unassembled WGS sequence"/>
</dbReference>
<evidence type="ECO:0000313" key="3">
    <source>
        <dbReference type="Proteomes" id="UP000824782"/>
    </source>
</evidence>
<feature type="transmembrane region" description="Helical" evidence="1">
    <location>
        <begin position="71"/>
        <end position="90"/>
    </location>
</feature>
<accession>A0AAV6Z2D5</accession>
<dbReference type="AlphaFoldDB" id="A0AAV6Z2D5"/>
<name>A0AAV6Z2D5_ENGPU</name>
<keyword evidence="1" id="KW-0472">Membrane</keyword>
<protein>
    <submittedName>
        <fullName evidence="2">Uncharacterized protein</fullName>
    </submittedName>
</protein>
<sequence>MQSQPCDSDTYTDCLGNETKCLSQVSTVAGLTSTAMRGCATPSLCAIPHEEGSLEHLRFISDTTCTDGGSGLHYCLYLLGVTFIGLFKVMY</sequence>
<keyword evidence="3" id="KW-1185">Reference proteome</keyword>
<evidence type="ECO:0000256" key="1">
    <source>
        <dbReference type="SAM" id="Phobius"/>
    </source>
</evidence>
<organism evidence="2 3">
    <name type="scientific">Engystomops pustulosus</name>
    <name type="common">Tungara frog</name>
    <name type="synonym">Physalaemus pustulosus</name>
    <dbReference type="NCBI Taxonomy" id="76066"/>
    <lineage>
        <taxon>Eukaryota</taxon>
        <taxon>Metazoa</taxon>
        <taxon>Chordata</taxon>
        <taxon>Craniata</taxon>
        <taxon>Vertebrata</taxon>
        <taxon>Euteleostomi</taxon>
        <taxon>Amphibia</taxon>
        <taxon>Batrachia</taxon>
        <taxon>Anura</taxon>
        <taxon>Neobatrachia</taxon>
        <taxon>Hyloidea</taxon>
        <taxon>Leptodactylidae</taxon>
        <taxon>Leiuperinae</taxon>
        <taxon>Engystomops</taxon>
    </lineage>
</organism>
<dbReference type="InterPro" id="IPR045860">
    <property type="entry name" value="Snake_toxin-like_sf"/>
</dbReference>